<dbReference type="Pfam" id="PF00229">
    <property type="entry name" value="TNF"/>
    <property type="match status" value="1"/>
</dbReference>
<dbReference type="GO" id="GO:0005615">
    <property type="term" value="C:extracellular space"/>
    <property type="evidence" value="ECO:0007669"/>
    <property type="project" value="UniProtKB-KW"/>
</dbReference>
<dbReference type="InterPro" id="IPR008983">
    <property type="entry name" value="Tumour_necrosis_fac-like_dom"/>
</dbReference>
<dbReference type="PROSITE" id="PS50049">
    <property type="entry name" value="THD_2"/>
    <property type="match status" value="1"/>
</dbReference>
<dbReference type="PANTHER" id="PTHR11471:SF54">
    <property type="entry name" value="TNF SUPERFAMILY MEMBER 11"/>
    <property type="match status" value="1"/>
</dbReference>
<dbReference type="SMART" id="SM00207">
    <property type="entry name" value="TNF"/>
    <property type="match status" value="1"/>
</dbReference>
<comment type="similarity">
    <text evidence="2">Belongs to the tumor necrosis factor family.</text>
</comment>
<evidence type="ECO:0000256" key="2">
    <source>
        <dbReference type="ARBA" id="ARBA00008670"/>
    </source>
</evidence>
<evidence type="ECO:0000313" key="7">
    <source>
        <dbReference type="Proteomes" id="UP000316079"/>
    </source>
</evidence>
<reference evidence="6 7" key="1">
    <citation type="journal article" date="2019" name="Sci. Data">
        <title>Hybrid genome assembly and annotation of Danionella translucida.</title>
        <authorList>
            <person name="Kadobianskyi M."/>
            <person name="Schulze L."/>
            <person name="Schuelke M."/>
            <person name="Judkewitz B."/>
        </authorList>
    </citation>
    <scope>NUCLEOTIDE SEQUENCE [LARGE SCALE GENOMIC DNA]</scope>
    <source>
        <strain evidence="6 7">Bolton</strain>
    </source>
</reference>
<evidence type="ECO:0000256" key="1">
    <source>
        <dbReference type="ARBA" id="ARBA00004370"/>
    </source>
</evidence>
<dbReference type="STRING" id="623744.A0A553Q7S5"/>
<dbReference type="SUPFAM" id="SSF49842">
    <property type="entry name" value="TNF-like"/>
    <property type="match status" value="1"/>
</dbReference>
<dbReference type="InterPro" id="IPR006052">
    <property type="entry name" value="TNF_dom"/>
</dbReference>
<dbReference type="Gene3D" id="2.60.120.40">
    <property type="match status" value="1"/>
</dbReference>
<gene>
    <name evidence="6" type="ORF">DNTS_021866</name>
</gene>
<accession>A0A553Q7S5</accession>
<dbReference type="PANTHER" id="PTHR11471">
    <property type="entry name" value="TUMOR NECROSIS FACTOR FAMILY MEMBER"/>
    <property type="match status" value="1"/>
</dbReference>
<dbReference type="GO" id="GO:0006955">
    <property type="term" value="P:immune response"/>
    <property type="evidence" value="ECO:0007669"/>
    <property type="project" value="InterPro"/>
</dbReference>
<organism evidence="6 7">
    <name type="scientific">Danionella cerebrum</name>
    <dbReference type="NCBI Taxonomy" id="2873325"/>
    <lineage>
        <taxon>Eukaryota</taxon>
        <taxon>Metazoa</taxon>
        <taxon>Chordata</taxon>
        <taxon>Craniata</taxon>
        <taxon>Vertebrata</taxon>
        <taxon>Euteleostomi</taxon>
        <taxon>Actinopterygii</taxon>
        <taxon>Neopterygii</taxon>
        <taxon>Teleostei</taxon>
        <taxon>Ostariophysi</taxon>
        <taxon>Cypriniformes</taxon>
        <taxon>Danionidae</taxon>
        <taxon>Danioninae</taxon>
        <taxon>Danionella</taxon>
    </lineage>
</organism>
<proteinExistence type="inferred from homology"/>
<dbReference type="OrthoDB" id="8783336at2759"/>
<dbReference type="AlphaFoldDB" id="A0A553Q7S5"/>
<feature type="domain" description="THD" evidence="5">
    <location>
        <begin position="36"/>
        <end position="183"/>
    </location>
</feature>
<comment type="caution">
    <text evidence="6">The sequence shown here is derived from an EMBL/GenBank/DDBJ whole genome shotgun (WGS) entry which is preliminary data.</text>
</comment>
<keyword evidence="4" id="KW-0472">Membrane</keyword>
<evidence type="ECO:0000313" key="6">
    <source>
        <dbReference type="EMBL" id="TRY85981.1"/>
    </source>
</evidence>
<dbReference type="Proteomes" id="UP000316079">
    <property type="component" value="Unassembled WGS sequence"/>
</dbReference>
<dbReference type="EMBL" id="SRMA01026252">
    <property type="protein sequence ID" value="TRY85981.1"/>
    <property type="molecule type" value="Genomic_DNA"/>
</dbReference>
<evidence type="ECO:0000256" key="4">
    <source>
        <dbReference type="ARBA" id="ARBA00023136"/>
    </source>
</evidence>
<keyword evidence="3" id="KW-0202">Cytokine</keyword>
<evidence type="ECO:0000259" key="5">
    <source>
        <dbReference type="PROSITE" id="PS50049"/>
    </source>
</evidence>
<dbReference type="GO" id="GO:0016020">
    <property type="term" value="C:membrane"/>
    <property type="evidence" value="ECO:0007669"/>
    <property type="project" value="UniProtKB-SubCell"/>
</dbReference>
<evidence type="ECO:0000256" key="3">
    <source>
        <dbReference type="ARBA" id="ARBA00022514"/>
    </source>
</evidence>
<sequence>MLCWWTLLHPSRAVMRSKEEGVTSSHSPPAETVCFDSAQAGAAREDRNNLTRIPWEDARGENLKKMTYRNERLLVEQPGYYYVYAKTCFRYIEEHESAKEDVSELQLFQYIYHEKHTQSVIEPLVLAQSVETFQWHIMKVNMHCMEQARGVRLGKNDSIFVSVSNAWLLDQDEYKTYFGSFKISD</sequence>
<dbReference type="GO" id="GO:0005164">
    <property type="term" value="F:tumor necrosis factor receptor binding"/>
    <property type="evidence" value="ECO:0007669"/>
    <property type="project" value="InterPro"/>
</dbReference>
<protein>
    <recommendedName>
        <fullName evidence="5">THD domain-containing protein</fullName>
    </recommendedName>
</protein>
<comment type="subcellular location">
    <subcellularLocation>
        <location evidence="1">Membrane</location>
    </subcellularLocation>
</comment>
<name>A0A553Q7S5_9TELE</name>
<keyword evidence="7" id="KW-1185">Reference proteome</keyword>
<dbReference type="GO" id="GO:0005125">
    <property type="term" value="F:cytokine activity"/>
    <property type="evidence" value="ECO:0007669"/>
    <property type="project" value="UniProtKB-KW"/>
</dbReference>